<evidence type="ECO:0000256" key="14">
    <source>
        <dbReference type="SAM" id="SignalP"/>
    </source>
</evidence>
<evidence type="ECO:0000256" key="6">
    <source>
        <dbReference type="ARBA" id="ARBA00022840"/>
    </source>
</evidence>
<keyword evidence="17" id="KW-0808">Transferase</keyword>
<keyword evidence="7 13" id="KW-1133">Transmembrane helix</keyword>
<dbReference type="PRINTS" id="PR00109">
    <property type="entry name" value="TYRKINASE"/>
</dbReference>
<feature type="binding site" evidence="11">
    <location>
        <position position="470"/>
    </location>
    <ligand>
        <name>ATP</name>
        <dbReference type="ChEBI" id="CHEBI:30616"/>
    </ligand>
</feature>
<dbReference type="InterPro" id="IPR050401">
    <property type="entry name" value="Cyclic_nucleotide_synthase"/>
</dbReference>
<protein>
    <recommendedName>
        <fullName evidence="2">guanylate cyclase</fullName>
        <ecNumber evidence="2">4.6.1.2</ecNumber>
    </recommendedName>
</protein>
<dbReference type="InterPro" id="IPR029787">
    <property type="entry name" value="Nucleotide_cyclase"/>
</dbReference>
<dbReference type="Gene3D" id="3.30.200.20">
    <property type="entry name" value="Phosphorylase Kinase, domain 1"/>
    <property type="match status" value="1"/>
</dbReference>
<keyword evidence="8 13" id="KW-0472">Membrane</keyword>
<dbReference type="Proteomes" id="UP000007799">
    <property type="component" value="Unassembled WGS sequence"/>
</dbReference>
<keyword evidence="9" id="KW-0456">Lyase</keyword>
<evidence type="ECO:0000256" key="5">
    <source>
        <dbReference type="ARBA" id="ARBA00022741"/>
    </source>
</evidence>
<dbReference type="Gene3D" id="1.10.510.10">
    <property type="entry name" value="Transferase(Phosphotransferase) domain 1"/>
    <property type="match status" value="1"/>
</dbReference>
<dbReference type="CDD" id="cd13999">
    <property type="entry name" value="STKc_MAP3K-like"/>
    <property type="match status" value="1"/>
</dbReference>
<feature type="domain" description="Protein kinase" evidence="15">
    <location>
        <begin position="443"/>
        <end position="791"/>
    </location>
</feature>
<keyword evidence="18" id="KW-1185">Reference proteome</keyword>
<dbReference type="Pfam" id="PF07714">
    <property type="entry name" value="PK_Tyr_Ser-Thr"/>
    <property type="match status" value="1"/>
</dbReference>
<dbReference type="InterPro" id="IPR000719">
    <property type="entry name" value="Prot_kinase_dom"/>
</dbReference>
<keyword evidence="5 11" id="KW-0547">Nucleotide-binding</keyword>
<feature type="chain" id="PRO_5003290557" description="guanylate cyclase" evidence="14">
    <location>
        <begin position="27"/>
        <end position="1347"/>
    </location>
</feature>
<dbReference type="CDD" id="cd07302">
    <property type="entry name" value="CHD"/>
    <property type="match status" value="1"/>
</dbReference>
<dbReference type="InterPro" id="IPR017441">
    <property type="entry name" value="Protein_kinase_ATP_BS"/>
</dbReference>
<dbReference type="GO" id="GO:0005886">
    <property type="term" value="C:plasma membrane"/>
    <property type="evidence" value="ECO:0007669"/>
    <property type="project" value="TreeGrafter"/>
</dbReference>
<feature type="compositionally biased region" description="Low complexity" evidence="12">
    <location>
        <begin position="1172"/>
        <end position="1183"/>
    </location>
</feature>
<dbReference type="GO" id="GO:0001653">
    <property type="term" value="F:peptide receptor activity"/>
    <property type="evidence" value="ECO:0007669"/>
    <property type="project" value="TreeGrafter"/>
</dbReference>
<evidence type="ECO:0000256" key="4">
    <source>
        <dbReference type="ARBA" id="ARBA00022692"/>
    </source>
</evidence>
<evidence type="ECO:0000256" key="8">
    <source>
        <dbReference type="ARBA" id="ARBA00023136"/>
    </source>
</evidence>
<evidence type="ECO:0000256" key="12">
    <source>
        <dbReference type="SAM" id="MobiDB-lite"/>
    </source>
</evidence>
<dbReference type="eggNOG" id="KOG1023">
    <property type="taxonomic scope" value="Eukaryota"/>
</dbReference>
<dbReference type="OrthoDB" id="6127067at2759"/>
<evidence type="ECO:0000313" key="18">
    <source>
        <dbReference type="Proteomes" id="UP000007799"/>
    </source>
</evidence>
<dbReference type="RefSeq" id="XP_004992450.1">
    <property type="nucleotide sequence ID" value="XM_004992393.1"/>
</dbReference>
<dbReference type="InParanoid" id="F2UDV5"/>
<feature type="compositionally biased region" description="Low complexity" evidence="12">
    <location>
        <begin position="1243"/>
        <end position="1257"/>
    </location>
</feature>
<evidence type="ECO:0000256" key="7">
    <source>
        <dbReference type="ARBA" id="ARBA00022989"/>
    </source>
</evidence>
<dbReference type="InterPro" id="IPR001245">
    <property type="entry name" value="Ser-Thr/Tyr_kinase_cat_dom"/>
</dbReference>
<dbReference type="PROSITE" id="PS00108">
    <property type="entry name" value="PROTEIN_KINASE_ST"/>
    <property type="match status" value="1"/>
</dbReference>
<evidence type="ECO:0000256" key="11">
    <source>
        <dbReference type="PROSITE-ProRule" id="PRU10141"/>
    </source>
</evidence>
<name>F2UDV5_SALR5</name>
<dbReference type="GO" id="GO:0005524">
    <property type="term" value="F:ATP binding"/>
    <property type="evidence" value="ECO:0007669"/>
    <property type="project" value="UniProtKB-UniRule"/>
</dbReference>
<dbReference type="PANTHER" id="PTHR11920">
    <property type="entry name" value="GUANYLYL CYCLASE"/>
    <property type="match status" value="1"/>
</dbReference>
<keyword evidence="4 13" id="KW-0812">Transmembrane</keyword>
<dbReference type="SMART" id="SM00220">
    <property type="entry name" value="S_TKc"/>
    <property type="match status" value="1"/>
</dbReference>
<dbReference type="GO" id="GO:0004016">
    <property type="term" value="F:adenylate cyclase activity"/>
    <property type="evidence" value="ECO:0007669"/>
    <property type="project" value="TreeGrafter"/>
</dbReference>
<comment type="subcellular location">
    <subcellularLocation>
        <location evidence="1">Membrane</location>
        <topology evidence="1">Single-pass membrane protein</topology>
    </subcellularLocation>
</comment>
<evidence type="ECO:0000256" key="1">
    <source>
        <dbReference type="ARBA" id="ARBA00004167"/>
    </source>
</evidence>
<dbReference type="SUPFAM" id="SSF53850">
    <property type="entry name" value="Periplasmic binding protein-like II"/>
    <property type="match status" value="1"/>
</dbReference>
<evidence type="ECO:0000259" key="16">
    <source>
        <dbReference type="PROSITE" id="PS50125"/>
    </source>
</evidence>
<organism evidence="18">
    <name type="scientific">Salpingoeca rosetta (strain ATCC 50818 / BSB-021)</name>
    <dbReference type="NCBI Taxonomy" id="946362"/>
    <lineage>
        <taxon>Eukaryota</taxon>
        <taxon>Choanoflagellata</taxon>
        <taxon>Craspedida</taxon>
        <taxon>Salpingoecidae</taxon>
        <taxon>Salpingoeca</taxon>
    </lineage>
</organism>
<dbReference type="KEGG" id="sre:PTSG_07038"/>
<dbReference type="GO" id="GO:0004674">
    <property type="term" value="F:protein serine/threonine kinase activity"/>
    <property type="evidence" value="ECO:0007669"/>
    <property type="project" value="UniProtKB-KW"/>
</dbReference>
<feature type="region of interest" description="Disordered" evidence="12">
    <location>
        <begin position="1163"/>
        <end position="1193"/>
    </location>
</feature>
<dbReference type="InterPro" id="IPR008271">
    <property type="entry name" value="Ser/Thr_kinase_AS"/>
</dbReference>
<proteinExistence type="predicted"/>
<dbReference type="InterPro" id="IPR001054">
    <property type="entry name" value="A/G_cyclase"/>
</dbReference>
<feature type="signal peptide" evidence="14">
    <location>
        <begin position="1"/>
        <end position="26"/>
    </location>
</feature>
<keyword evidence="14" id="KW-0732">Signal</keyword>
<evidence type="ECO:0000313" key="17">
    <source>
        <dbReference type="EMBL" id="EGD74805.1"/>
    </source>
</evidence>
<dbReference type="Pfam" id="PF12974">
    <property type="entry name" value="Phosphonate-bd"/>
    <property type="match status" value="1"/>
</dbReference>
<dbReference type="Pfam" id="PF00211">
    <property type="entry name" value="Guanylate_cyc"/>
    <property type="match status" value="1"/>
</dbReference>
<dbReference type="Gene3D" id="3.40.190.10">
    <property type="entry name" value="Periplasmic binding protein-like II"/>
    <property type="match status" value="1"/>
</dbReference>
<dbReference type="PROSITE" id="PS50011">
    <property type="entry name" value="PROTEIN_KINASE_DOM"/>
    <property type="match status" value="1"/>
</dbReference>
<keyword evidence="6 11" id="KW-0067">ATP-binding</keyword>
<dbReference type="PROSITE" id="PS50125">
    <property type="entry name" value="GUANYLATE_CYCLASE_2"/>
    <property type="match status" value="1"/>
</dbReference>
<feature type="domain" description="Guanylate cyclase" evidence="16">
    <location>
        <begin position="840"/>
        <end position="971"/>
    </location>
</feature>
<keyword evidence="10" id="KW-0141">cGMP biosynthesis</keyword>
<dbReference type="SMART" id="SM00044">
    <property type="entry name" value="CYCc"/>
    <property type="match status" value="1"/>
</dbReference>
<gene>
    <name evidence="17" type="ORF">PTSG_07038</name>
</gene>
<dbReference type="GeneID" id="16073016"/>
<dbReference type="SUPFAM" id="SSF55073">
    <property type="entry name" value="Nucleotide cyclase"/>
    <property type="match status" value="1"/>
</dbReference>
<dbReference type="GO" id="GO:0004383">
    <property type="term" value="F:guanylate cyclase activity"/>
    <property type="evidence" value="ECO:0007669"/>
    <property type="project" value="UniProtKB-EC"/>
</dbReference>
<sequence length="1347" mass="147649">MIAQSSWTPVVLVVALAAICCHVVRGAERKEVYTVGVLNNKGVDYFEEHFKEGFSTYLTNTAGRTFNPPVTFNAIPVAFSDFVNSVSKGELDFTYCNPTLFSCIESGEEMAPLLTVRNFRLGHELTVFAGVIFTAASRDDINTLEDVRGKRLSGVSMTSLGGFQMQYGMLHVAGIELMTDFAMVAFSSNHRQTVHDVLEGAADIGFVRTDTIEGMIASGAIEADSLKVLNARESLTPEGTKFPFVHSTPLYPEWPFGAHPSVDWQVQEAVMKALQSLNASSPTSVQGQYAEWQPGFSYISLRNLQEELGLLEETSTGRFECRQGEDLYSSLVCPVGFVLKSREEFDTACEEAGIACPTEDHSCFCSPCKPACPHHSSLVNGRCTCGSGYVRFAGGCERLSTALAATVVPVLVVLVAGVYLLIQYLHRRSDNLWHINPVELKFEDPPECLGSGSFGIVLKAEYRGTMVAVKRVLPPMTRRKVRVRADEEHLTLLEQLELRQKEKKSIGEQMEQYFQEAAYAAGMLVGGANGESNHSSIGGSLASGRSGASGSKSSRKSLRSKGSSGLRRRKQLLELKRSFMKEMRTLSKLRHPCVTTFIGGVVESSCDPMIVMEFMDLGSLYSILHNETTEVDGDVRYELLIDIISGCRFLHAAEPPIVHGDLKSMNVLVDAKFRAKVSDFGLSQGGSSKGVCGTPYWMAPELFKGAKNTKASDVYSFAIIMAEVFSRQDPYPAMEDMDKVLREVVRRKRRPSIPRAMPAELSIIMKESWHHDPDRRPSFNELSRRMGHVDASVCRIAVEKVTPKKRTGGNSVLEEVFPPHIAEALRQGKKIEPEHHELVTIFFSDIVGFTNISGTLPPEKVMNMLDRFYTKLDKLADEMELFKVETIGDAYMAVTNLLKEQSDHTARIARFAAAAIQAANATVIDPSDPSMGNVNIRVGFHAGPVVANVVGTKNPRYCLFGDTVNTASRMESTSEKNRIHLSDIAANLLRKQAPDMPLEQREKITVKGKGKMQTFWLLPPGPAPMAPALPSHAVYPLHLQQSTPLTQFATSTMNKKTPRPSDMSITPLPQQEAHVSLDDTRHVAPSPQQQQQHVEHEQGDGELLYSPTSAGVGDASHTTAAPAIAVARTPIVLSAGIDDAAAKVKAKAKKTVNFSHITEERRISMFSEASTEDNTSTSRTNTDTDSELDDDEDAIDTTRRAAGHHLMRPDGSTAHPHSLAHTHAEPNLKQRQRVQEDQHGHWQQQENRQQGQRGQQETHLHGQVNGGGEAQRGDGSASSAPNVLSLVSHLVHQRAHRRVRPGTPPSPALLKPPATDGIGGTDSSDVNSRRPMLSLPGTPSAMDAFDL</sequence>
<dbReference type="SUPFAM" id="SSF56112">
    <property type="entry name" value="Protein kinase-like (PK-like)"/>
    <property type="match status" value="1"/>
</dbReference>
<evidence type="ECO:0000256" key="3">
    <source>
        <dbReference type="ARBA" id="ARBA00022527"/>
    </source>
</evidence>
<keyword evidence="3" id="KW-0723">Serine/threonine-protein kinase</keyword>
<dbReference type="OMA" id="WHINPVE"/>
<reference evidence="17" key="1">
    <citation type="submission" date="2009-08" db="EMBL/GenBank/DDBJ databases">
        <title>Annotation of Salpingoeca rosetta.</title>
        <authorList>
            <consortium name="The Broad Institute Genome Sequencing Platform"/>
            <person name="Russ C."/>
            <person name="Cuomo C."/>
            <person name="Burger G."/>
            <person name="Gray M.W."/>
            <person name="Holland P.W.H."/>
            <person name="King N."/>
            <person name="Lang F.B.F."/>
            <person name="Roger A.J."/>
            <person name="Ruiz-Trillo I."/>
            <person name="Young S.K."/>
            <person name="Zeng Q."/>
            <person name="Gargeya S."/>
            <person name="Alvarado L."/>
            <person name="Berlin A."/>
            <person name="Chapman S.B."/>
            <person name="Chen Z."/>
            <person name="Freedman E."/>
            <person name="Gellesch M."/>
            <person name="Goldberg J."/>
            <person name="Griggs A."/>
            <person name="Gujja S."/>
            <person name="Heilman E."/>
            <person name="Heiman D."/>
            <person name="Howarth C."/>
            <person name="Mehta T."/>
            <person name="Neiman D."/>
            <person name="Pearson M."/>
            <person name="Roberts A."/>
            <person name="Saif S."/>
            <person name="Shea T."/>
            <person name="Shenoy N."/>
            <person name="Sisk P."/>
            <person name="Stolte C."/>
            <person name="Sykes S."/>
            <person name="White J."/>
            <person name="Yandava C."/>
            <person name="Haas B."/>
            <person name="Nusbaum C."/>
            <person name="Birren B."/>
        </authorList>
    </citation>
    <scope>NUCLEOTIDE SEQUENCE [LARGE SCALE GENOMIC DNA]</scope>
    <source>
        <strain evidence="17">ATCC 50818</strain>
    </source>
</reference>
<evidence type="ECO:0000256" key="9">
    <source>
        <dbReference type="ARBA" id="ARBA00023239"/>
    </source>
</evidence>
<dbReference type="EC" id="4.6.1.2" evidence="2"/>
<dbReference type="PROSITE" id="PS00107">
    <property type="entry name" value="PROTEIN_KINASE_ATP"/>
    <property type="match status" value="1"/>
</dbReference>
<keyword evidence="17" id="KW-0418">Kinase</keyword>
<feature type="compositionally biased region" description="Low complexity" evidence="12">
    <location>
        <begin position="535"/>
        <end position="552"/>
    </location>
</feature>
<evidence type="ECO:0000256" key="13">
    <source>
        <dbReference type="SAM" id="Phobius"/>
    </source>
</evidence>
<dbReference type="GO" id="GO:0035556">
    <property type="term" value="P:intracellular signal transduction"/>
    <property type="evidence" value="ECO:0007669"/>
    <property type="project" value="InterPro"/>
</dbReference>
<dbReference type="PANTHER" id="PTHR11920:SF335">
    <property type="entry name" value="GUANYLATE CYCLASE"/>
    <property type="match status" value="1"/>
</dbReference>
<dbReference type="Gene3D" id="3.30.70.1230">
    <property type="entry name" value="Nucleotide cyclase"/>
    <property type="match status" value="1"/>
</dbReference>
<feature type="region of interest" description="Disordered" evidence="12">
    <location>
        <begin position="1230"/>
        <end position="1347"/>
    </location>
</feature>
<dbReference type="InterPro" id="IPR011009">
    <property type="entry name" value="Kinase-like_dom_sf"/>
</dbReference>
<dbReference type="EMBL" id="GL832970">
    <property type="protein sequence ID" value="EGD74805.1"/>
    <property type="molecule type" value="Genomic_DNA"/>
</dbReference>
<evidence type="ECO:0000256" key="10">
    <source>
        <dbReference type="ARBA" id="ARBA00023293"/>
    </source>
</evidence>
<feature type="compositionally biased region" description="Basic and acidic residues" evidence="12">
    <location>
        <begin position="1230"/>
        <end position="1240"/>
    </location>
</feature>
<feature type="compositionally biased region" description="Basic residues" evidence="12">
    <location>
        <begin position="1291"/>
        <end position="1300"/>
    </location>
</feature>
<feature type="region of interest" description="Disordered" evidence="12">
    <location>
        <begin position="1078"/>
        <end position="1114"/>
    </location>
</feature>
<evidence type="ECO:0000256" key="2">
    <source>
        <dbReference type="ARBA" id="ARBA00012202"/>
    </source>
</evidence>
<feature type="region of interest" description="Disordered" evidence="12">
    <location>
        <begin position="534"/>
        <end position="566"/>
    </location>
</feature>
<evidence type="ECO:0000259" key="15">
    <source>
        <dbReference type="PROSITE" id="PS50011"/>
    </source>
</evidence>
<feature type="compositionally biased region" description="Acidic residues" evidence="12">
    <location>
        <begin position="1184"/>
        <end position="1193"/>
    </location>
</feature>
<feature type="transmembrane region" description="Helical" evidence="13">
    <location>
        <begin position="402"/>
        <end position="422"/>
    </location>
</feature>
<accession>F2UDV5</accession>
<dbReference type="FunFam" id="3.30.70.1230:FF:000066">
    <property type="entry name" value="Predicted protein"/>
    <property type="match status" value="1"/>
</dbReference>
<dbReference type="GO" id="GO:0007168">
    <property type="term" value="P:receptor guanylyl cyclase signaling pathway"/>
    <property type="evidence" value="ECO:0007669"/>
    <property type="project" value="TreeGrafter"/>
</dbReference>